<evidence type="ECO:0000313" key="2">
    <source>
        <dbReference type="EMBL" id="GAA5527592.1"/>
    </source>
</evidence>
<dbReference type="NCBIfam" id="TIGR01888">
    <property type="entry name" value="cas_cmr3"/>
    <property type="match status" value="1"/>
</dbReference>
<feature type="compositionally biased region" description="Basic residues" evidence="1">
    <location>
        <begin position="1"/>
        <end position="14"/>
    </location>
</feature>
<dbReference type="Pfam" id="PF09700">
    <property type="entry name" value="Cas_Cmr3"/>
    <property type="match status" value="1"/>
</dbReference>
<dbReference type="Gene3D" id="2.60.40.4350">
    <property type="match status" value="1"/>
</dbReference>
<gene>
    <name evidence="2" type="ORF">Hgul01_01379</name>
</gene>
<feature type="region of interest" description="Disordered" evidence="1">
    <location>
        <begin position="1"/>
        <end position="45"/>
    </location>
</feature>
<organism evidence="2 3">
    <name type="scientific">Herpetosiphon gulosus</name>
    <dbReference type="NCBI Taxonomy" id="1973496"/>
    <lineage>
        <taxon>Bacteria</taxon>
        <taxon>Bacillati</taxon>
        <taxon>Chloroflexota</taxon>
        <taxon>Chloroflexia</taxon>
        <taxon>Herpetosiphonales</taxon>
        <taxon>Herpetosiphonaceae</taxon>
        <taxon>Herpetosiphon</taxon>
    </lineage>
</organism>
<dbReference type="Proteomes" id="UP001428290">
    <property type="component" value="Unassembled WGS sequence"/>
</dbReference>
<keyword evidence="3" id="KW-1185">Reference proteome</keyword>
<dbReference type="InterPro" id="IPR019117">
    <property type="entry name" value="CRISPR-assoc_protein_Cmr3"/>
</dbReference>
<evidence type="ECO:0000256" key="1">
    <source>
        <dbReference type="SAM" id="MobiDB-lite"/>
    </source>
</evidence>
<comment type="caution">
    <text evidence="2">The sequence shown here is derived from an EMBL/GenBank/DDBJ whole genome shotgun (WGS) entry which is preliminary data.</text>
</comment>
<proteinExistence type="predicted"/>
<protein>
    <recommendedName>
        <fullName evidence="4">CRISPR-associated protein Cmr3</fullName>
    </recommendedName>
</protein>
<name>A0ABP9WWK8_9CHLR</name>
<evidence type="ECO:0000313" key="3">
    <source>
        <dbReference type="Proteomes" id="UP001428290"/>
    </source>
</evidence>
<accession>A0ABP9WWK8</accession>
<dbReference type="RefSeq" id="WP_345721213.1">
    <property type="nucleotide sequence ID" value="NZ_BAABRU010000004.1"/>
</dbReference>
<dbReference type="InterPro" id="IPR010165">
    <property type="entry name" value="CRISPR-Cmr3_IIIB"/>
</dbReference>
<sequence length="488" mass="54420">MTTRRERSKQKQQTKKQNSTNTQFVEQTSAALGSDQAAELISEPAKPIQVEANSYQPTKAETTTQQAWLIEPRDPLIVRDGRPFNNTPGARAYTQSFPPPSVLAGVIRSQTAYASNLRFNKDPKFNQAQGNKLQPIQIYGPVLVELLEPNETKDSLRFLCPAPADALLFEPESKTEAKASDDQPAEPTTSVPWLRRLVPILAPAGFVSDFNELGLVGSGEVDRRKPAKEQPQFWYWEHFLQWLQDPEALIDQTQTSLVQKSTDLGIKGLPIDQRTHVEIQPNTQQAEDGHLFQTRGLSFTQANEQQLAKAQRLALYVSTDYRDTTGLSIPQPSIAPLGGERRLARWEPTEHPLPACDQVIVDAIVKDQACRVILLTPAMFEKGYRPTWLCREVDGVQPTLEAIAIKRAQAISGWDLAIHKPKPTRRLAPAGTVLFLSLVGEKPAIEVWITKFWMQCISDAEQDRRDGFGLAVLGAWDGTFAEIKGVTK</sequence>
<evidence type="ECO:0008006" key="4">
    <source>
        <dbReference type="Google" id="ProtNLM"/>
    </source>
</evidence>
<dbReference type="CDD" id="cd09748">
    <property type="entry name" value="Cmr3_III-B"/>
    <property type="match status" value="1"/>
</dbReference>
<reference evidence="2 3" key="1">
    <citation type="submission" date="2024-02" db="EMBL/GenBank/DDBJ databases">
        <title>Herpetosiphon gulosus NBRC 112829.</title>
        <authorList>
            <person name="Ichikawa N."/>
            <person name="Katano-Makiyama Y."/>
            <person name="Hidaka K."/>
        </authorList>
    </citation>
    <scope>NUCLEOTIDE SEQUENCE [LARGE SCALE GENOMIC DNA]</scope>
    <source>
        <strain evidence="2 3">NBRC 112829</strain>
    </source>
</reference>
<dbReference type="EMBL" id="BAABRU010000004">
    <property type="protein sequence ID" value="GAA5527592.1"/>
    <property type="molecule type" value="Genomic_DNA"/>
</dbReference>
<dbReference type="Gene3D" id="3.30.70.2940">
    <property type="match status" value="1"/>
</dbReference>